<evidence type="ECO:0000313" key="2">
    <source>
        <dbReference type="Proteomes" id="UP001292913"/>
    </source>
</evidence>
<proteinExistence type="predicted"/>
<keyword evidence="2" id="KW-1185">Reference proteome</keyword>
<reference evidence="1 2" key="1">
    <citation type="submission" date="2023-04" db="EMBL/GenBank/DDBJ databases">
        <title>Bacteroides pacosi sp. nov., isolated from the fecal material of an alpaca.</title>
        <authorList>
            <person name="Miller S."/>
            <person name="Hendry M."/>
            <person name="King J."/>
            <person name="Sankaranarayanan K."/>
            <person name="Lawson P.A."/>
        </authorList>
    </citation>
    <scope>NUCLEOTIDE SEQUENCE [LARGE SCALE GENOMIC DNA]</scope>
    <source>
        <strain evidence="1 2">A2-P53</strain>
    </source>
</reference>
<feature type="non-terminal residue" evidence="1">
    <location>
        <position position="1"/>
    </location>
</feature>
<accession>A0ABU5HWX4</accession>
<sequence length="77" mass="9089">CFYLFSSFLMHDGCGFFRTLSGFMIIPFLMPFINQLPIVYCFSVYHSPCIFMFFLNHNRFFLLPSVSFHSSEQIVPL</sequence>
<comment type="caution">
    <text evidence="1">The sequence shown here is derived from an EMBL/GenBank/DDBJ whole genome shotgun (WGS) entry which is preliminary data.</text>
</comment>
<dbReference type="Proteomes" id="UP001292913">
    <property type="component" value="Unassembled WGS sequence"/>
</dbReference>
<name>A0ABU5HWX4_9BACE</name>
<organism evidence="1 2">
    <name type="scientific">Bacteroides vicugnae</name>
    <dbReference type="NCBI Taxonomy" id="3037989"/>
    <lineage>
        <taxon>Bacteria</taxon>
        <taxon>Pseudomonadati</taxon>
        <taxon>Bacteroidota</taxon>
        <taxon>Bacteroidia</taxon>
        <taxon>Bacteroidales</taxon>
        <taxon>Bacteroidaceae</taxon>
        <taxon>Bacteroides</taxon>
    </lineage>
</organism>
<dbReference type="RefSeq" id="WP_322019883.1">
    <property type="nucleotide sequence ID" value="NZ_JARZAK010000044.1"/>
</dbReference>
<gene>
    <name evidence="1" type="ORF">QHG74_22850</name>
</gene>
<evidence type="ECO:0000313" key="1">
    <source>
        <dbReference type="EMBL" id="MDY7260554.1"/>
    </source>
</evidence>
<protein>
    <submittedName>
        <fullName evidence="1">Uncharacterized protein</fullName>
    </submittedName>
</protein>
<dbReference type="EMBL" id="JARZAK010000044">
    <property type="protein sequence ID" value="MDY7260554.1"/>
    <property type="molecule type" value="Genomic_DNA"/>
</dbReference>